<protein>
    <recommendedName>
        <fullName evidence="2">LTD domain-containing protein</fullName>
    </recommendedName>
</protein>
<sequence length="273" mass="27944">MLISNASIGQIVISQAYGGGGNAGSTYTHDFVELLNTGTTSASLNGMSIQYGSATGSTWQVTVLPDVTLLPGQYYLIQQAQGAGGTVALPTPDLIPATAIAMAGANFKILLANTVDAQTGTCPTGTQILDFVGFGTANCFEGTVGPALSNTTAGIRANGGCTDTNNNADDFVAGEPTPRNTASPINNCATASVNDNAIAGLKIYPNPIAGNTLYVSSDLFGEKTVAVYDVLGKRILSSKVVNDAVNIGTLNKGVYIVKVTQEGKTATRKLVVQ</sequence>
<keyword evidence="4" id="KW-1185">Reference proteome</keyword>
<dbReference type="SUPFAM" id="SSF74853">
    <property type="entry name" value="Lamin A/C globular tail domain"/>
    <property type="match status" value="1"/>
</dbReference>
<evidence type="ECO:0000259" key="2">
    <source>
        <dbReference type="PROSITE" id="PS51841"/>
    </source>
</evidence>
<dbReference type="InterPro" id="IPR036415">
    <property type="entry name" value="Lamin_tail_dom_sf"/>
</dbReference>
<dbReference type="Proteomes" id="UP000625735">
    <property type="component" value="Unassembled WGS sequence"/>
</dbReference>
<dbReference type="Pfam" id="PF18962">
    <property type="entry name" value="Por_Secre_tail"/>
    <property type="match status" value="1"/>
</dbReference>
<reference evidence="3" key="1">
    <citation type="journal article" date="2014" name="Int. J. Syst. Evol. Microbiol.">
        <title>Complete genome sequence of Corynebacterium casei LMG S-19264T (=DSM 44701T), isolated from a smear-ripened cheese.</title>
        <authorList>
            <consortium name="US DOE Joint Genome Institute (JGI-PGF)"/>
            <person name="Walter F."/>
            <person name="Albersmeier A."/>
            <person name="Kalinowski J."/>
            <person name="Ruckert C."/>
        </authorList>
    </citation>
    <scope>NUCLEOTIDE SEQUENCE</scope>
    <source>
        <strain evidence="3">CGMCC 1.12506</strain>
    </source>
</reference>
<gene>
    <name evidence="3" type="ORF">GCM10011343_07330</name>
</gene>
<keyword evidence="1" id="KW-0732">Signal</keyword>
<evidence type="ECO:0000313" key="3">
    <source>
        <dbReference type="EMBL" id="GGD19272.1"/>
    </source>
</evidence>
<accession>A0A916XXH7</accession>
<dbReference type="InterPro" id="IPR001322">
    <property type="entry name" value="Lamin_tail_dom"/>
</dbReference>
<feature type="domain" description="LTD" evidence="2">
    <location>
        <begin position="1"/>
        <end position="136"/>
    </location>
</feature>
<evidence type="ECO:0000256" key="1">
    <source>
        <dbReference type="ARBA" id="ARBA00022729"/>
    </source>
</evidence>
<dbReference type="InterPro" id="IPR026444">
    <property type="entry name" value="Secre_tail"/>
</dbReference>
<proteinExistence type="predicted"/>
<dbReference type="Pfam" id="PF00932">
    <property type="entry name" value="LTD"/>
    <property type="match status" value="1"/>
</dbReference>
<name>A0A916XXH7_9FLAO</name>
<dbReference type="PROSITE" id="PS51841">
    <property type="entry name" value="LTD"/>
    <property type="match status" value="1"/>
</dbReference>
<evidence type="ECO:0000313" key="4">
    <source>
        <dbReference type="Proteomes" id="UP000625735"/>
    </source>
</evidence>
<dbReference type="NCBIfam" id="TIGR04183">
    <property type="entry name" value="Por_Secre_tail"/>
    <property type="match status" value="1"/>
</dbReference>
<reference evidence="3" key="2">
    <citation type="submission" date="2020-09" db="EMBL/GenBank/DDBJ databases">
        <authorList>
            <person name="Sun Q."/>
            <person name="Zhou Y."/>
        </authorList>
    </citation>
    <scope>NUCLEOTIDE SEQUENCE</scope>
    <source>
        <strain evidence="3">CGMCC 1.12506</strain>
    </source>
</reference>
<dbReference type="AlphaFoldDB" id="A0A916XXH7"/>
<organism evidence="3 4">
    <name type="scientific">Flavobacterium orientale</name>
    <dbReference type="NCBI Taxonomy" id="1756020"/>
    <lineage>
        <taxon>Bacteria</taxon>
        <taxon>Pseudomonadati</taxon>
        <taxon>Bacteroidota</taxon>
        <taxon>Flavobacteriia</taxon>
        <taxon>Flavobacteriales</taxon>
        <taxon>Flavobacteriaceae</taxon>
        <taxon>Flavobacterium</taxon>
    </lineage>
</organism>
<dbReference type="EMBL" id="BMFG01000002">
    <property type="protein sequence ID" value="GGD19272.1"/>
    <property type="molecule type" value="Genomic_DNA"/>
</dbReference>
<comment type="caution">
    <text evidence="3">The sequence shown here is derived from an EMBL/GenBank/DDBJ whole genome shotgun (WGS) entry which is preliminary data.</text>
</comment>
<dbReference type="Gene3D" id="2.60.40.1260">
    <property type="entry name" value="Lamin Tail domain"/>
    <property type="match status" value="1"/>
</dbReference>